<reference evidence="1" key="1">
    <citation type="submission" date="2020-09" db="EMBL/GenBank/DDBJ databases">
        <title>A novel bacterium of genus Hazenella, isolated from South China Sea.</title>
        <authorList>
            <person name="Huang H."/>
            <person name="Mo K."/>
            <person name="Hu Y."/>
        </authorList>
    </citation>
    <scope>NUCLEOTIDE SEQUENCE</scope>
    <source>
        <strain evidence="1">IB182357</strain>
    </source>
</reference>
<evidence type="ECO:0000313" key="2">
    <source>
        <dbReference type="Proteomes" id="UP000661691"/>
    </source>
</evidence>
<dbReference type="Proteomes" id="UP000661691">
    <property type="component" value="Unassembled WGS sequence"/>
</dbReference>
<organism evidence="1 2">
    <name type="scientific">Polycladospora coralii</name>
    <dbReference type="NCBI Taxonomy" id="2771432"/>
    <lineage>
        <taxon>Bacteria</taxon>
        <taxon>Bacillati</taxon>
        <taxon>Bacillota</taxon>
        <taxon>Bacilli</taxon>
        <taxon>Bacillales</taxon>
        <taxon>Thermoactinomycetaceae</taxon>
        <taxon>Polycladospora</taxon>
    </lineage>
</organism>
<dbReference type="EMBL" id="JACXAH010000014">
    <property type="protein sequence ID" value="MBD1372862.1"/>
    <property type="molecule type" value="Genomic_DNA"/>
</dbReference>
<gene>
    <name evidence="1" type="ORF">IC620_10890</name>
</gene>
<accession>A0A926NAD6</accession>
<keyword evidence="2" id="KW-1185">Reference proteome</keyword>
<dbReference type="RefSeq" id="WP_191138635.1">
    <property type="nucleotide sequence ID" value="NZ_JACXAG020000001.1"/>
</dbReference>
<comment type="caution">
    <text evidence="1">The sequence shown here is derived from an EMBL/GenBank/DDBJ whole genome shotgun (WGS) entry which is preliminary data.</text>
</comment>
<sequence>MQNLKACGIGNNIRVVNVSNGQRQVCCGGANPRNIRTIPVNPGDFYIVVCRVNPTLPPLITLVTNGRPVRNRGVINLRLATCITFTPTRFS</sequence>
<protein>
    <submittedName>
        <fullName evidence="1">Uncharacterized protein</fullName>
    </submittedName>
</protein>
<proteinExistence type="predicted"/>
<name>A0A926NAD6_9BACL</name>
<dbReference type="AlphaFoldDB" id="A0A926NAD6"/>
<evidence type="ECO:0000313" key="1">
    <source>
        <dbReference type="EMBL" id="MBD1372862.1"/>
    </source>
</evidence>